<organism evidence="1">
    <name type="scientific">Drosophila melanogaster</name>
    <name type="common">Fruit fly</name>
    <dbReference type="NCBI Taxonomy" id="7227"/>
    <lineage>
        <taxon>Eukaryota</taxon>
        <taxon>Metazoa</taxon>
        <taxon>Ecdysozoa</taxon>
        <taxon>Arthropoda</taxon>
        <taxon>Hexapoda</taxon>
        <taxon>Insecta</taxon>
        <taxon>Pterygota</taxon>
        <taxon>Neoptera</taxon>
        <taxon>Endopterygota</taxon>
        <taxon>Diptera</taxon>
        <taxon>Brachycera</taxon>
        <taxon>Muscomorpha</taxon>
        <taxon>Ephydroidea</taxon>
        <taxon>Drosophilidae</taxon>
        <taxon>Drosophila</taxon>
        <taxon>Sophophora</taxon>
    </lineage>
</organism>
<gene>
    <name evidence="1" type="ORF">HDC09753</name>
</gene>
<dbReference type="AlphaFoldDB" id="Q6ILC5"/>
<name>Q6ILC5_DROME</name>
<protein>
    <submittedName>
        <fullName evidence="1">HDC09753</fullName>
    </submittedName>
</protein>
<sequence>MLAKWPPVRQKITRRLPTEQVASSLVMEHGQKTEGVPYPCPFQSRFHAHSTTLDSIPIFQSRARQQAAGSNPILQSCQVCCSPDTRSMHSPAHLHSKYTAQIQIHLQILCSMCIVPLPVHWQLPI</sequence>
<reference evidence="1" key="1">
    <citation type="journal article" date="2003" name="Genome Biol.">
        <title>An integrated gene annotation and transcriptional profiling approach towards the full gene content of the Drosophila genome.</title>
        <authorList>
            <person name="Hild M."/>
            <person name="Beckmann B."/>
            <person name="Haas S.A."/>
            <person name="Koch B."/>
            <person name="Solovyev V."/>
            <person name="Busold C."/>
            <person name="Fellenberg K."/>
            <person name="Boutros M."/>
            <person name="Vingron M."/>
            <person name="Sauer F."/>
            <person name="Hoheisel J.D."/>
            <person name="Paro R."/>
        </authorList>
    </citation>
    <scope>NUCLEOTIDE SEQUENCE</scope>
</reference>
<accession>Q6ILC5</accession>
<proteinExistence type="predicted"/>
<dbReference type="EMBL" id="BK002091">
    <property type="protein sequence ID" value="DAA02936.1"/>
    <property type="molecule type" value="Genomic_DNA"/>
</dbReference>
<evidence type="ECO:0000313" key="1">
    <source>
        <dbReference type="EMBL" id="DAA02936.1"/>
    </source>
</evidence>